<dbReference type="AlphaFoldDB" id="T0EZ06"/>
<evidence type="ECO:0000313" key="1">
    <source>
        <dbReference type="EMBL" id="EQA44075.1"/>
    </source>
</evidence>
<evidence type="ECO:0000313" key="2">
    <source>
        <dbReference type="Proteomes" id="UP000015454"/>
    </source>
</evidence>
<dbReference type="Proteomes" id="UP000015454">
    <property type="component" value="Unassembled WGS sequence"/>
</dbReference>
<name>T0EZ06_9LEPT</name>
<dbReference type="Pfam" id="PF07600">
    <property type="entry name" value="DUF1564"/>
    <property type="match status" value="1"/>
</dbReference>
<organism evidence="1 2">
    <name type="scientific">Leptospira broomii serovar Hurstbridge str. 5399</name>
    <dbReference type="NCBI Taxonomy" id="1049789"/>
    <lineage>
        <taxon>Bacteria</taxon>
        <taxon>Pseudomonadati</taxon>
        <taxon>Spirochaetota</taxon>
        <taxon>Spirochaetia</taxon>
        <taxon>Leptospirales</taxon>
        <taxon>Leptospiraceae</taxon>
        <taxon>Leptospira</taxon>
    </lineage>
</organism>
<gene>
    <name evidence="1" type="ORF">LEP1GSC050_3646</name>
</gene>
<proteinExistence type="predicted"/>
<dbReference type="InterPro" id="IPR011458">
    <property type="entry name" value="DUF1564"/>
</dbReference>
<accession>T0EZ06</accession>
<comment type="caution">
    <text evidence="1">The sequence shown here is derived from an EMBL/GenBank/DDBJ whole genome shotgun (WGS) entry which is preliminary data.</text>
</comment>
<reference evidence="1" key="1">
    <citation type="submission" date="2013-05" db="EMBL/GenBank/DDBJ databases">
        <authorList>
            <person name="Harkins D.M."/>
            <person name="Durkin A.S."/>
            <person name="Brinkac L.M."/>
            <person name="Haft D.H."/>
            <person name="Selengut J.D."/>
            <person name="Sanka R."/>
            <person name="DePew J."/>
            <person name="Purushe J."/>
            <person name="Hartskeerl R.A."/>
            <person name="Ahmed A."/>
            <person name="van der Linden H."/>
            <person name="Goris M.G.A."/>
            <person name="Vinetz J.M."/>
            <person name="Sutton G.G."/>
            <person name="Nierman W.C."/>
            <person name="Fouts D.E."/>
        </authorList>
    </citation>
    <scope>NUCLEOTIDE SEQUENCE [LARGE SCALE GENOMIC DNA]</scope>
    <source>
        <strain evidence="1">5399</strain>
    </source>
</reference>
<keyword evidence="2" id="KW-1185">Reference proteome</keyword>
<sequence length="154" mass="18071">MYMIMKLKVIFEKKKVIPKVVSLRAKSSRGELPNCTLIISEELYDRFRKRWKGERPLARCLNELLTIYGADLEKADKLNPGSFMLLYQRKRRESGGDWNRINFRPAGNDWTRLGNLSRWHGVSRCFLFSYLLELHLKRKVESKALPLAARKKSA</sequence>
<dbReference type="EMBL" id="AHMO02000008">
    <property type="protein sequence ID" value="EQA44075.1"/>
    <property type="molecule type" value="Genomic_DNA"/>
</dbReference>
<protein>
    <submittedName>
        <fullName evidence="1">PF07600 family protein</fullName>
    </submittedName>
</protein>